<dbReference type="PROSITE" id="PS50188">
    <property type="entry name" value="B302_SPRY"/>
    <property type="match status" value="3"/>
</dbReference>
<keyword evidence="6" id="KW-0703">Sarcoplasmic reticulum</keyword>
<feature type="domain" description="B30.2/SPRY" evidence="8">
    <location>
        <begin position="1445"/>
        <end position="1665"/>
    </location>
</feature>
<dbReference type="InterPro" id="IPR014821">
    <property type="entry name" value="Ins145_P3_rcpt"/>
</dbReference>
<dbReference type="Pfam" id="PF21119">
    <property type="entry name" value="RYDR_Jsol"/>
    <property type="match status" value="1"/>
</dbReference>
<dbReference type="SUPFAM" id="SSF82109">
    <property type="entry name" value="MIR domain"/>
    <property type="match status" value="2"/>
</dbReference>
<feature type="compositionally biased region" description="Basic residues" evidence="7">
    <location>
        <begin position="1369"/>
        <end position="1378"/>
    </location>
</feature>
<dbReference type="GO" id="GO:0005790">
    <property type="term" value="C:smooth endoplasmic reticulum"/>
    <property type="evidence" value="ECO:0007669"/>
    <property type="project" value="TreeGrafter"/>
</dbReference>
<dbReference type="InterPro" id="IPR035910">
    <property type="entry name" value="RyR/IP3R_RIH_dom_sf"/>
</dbReference>
<evidence type="ECO:0000259" key="8">
    <source>
        <dbReference type="PROSITE" id="PS50188"/>
    </source>
</evidence>
<feature type="compositionally biased region" description="Polar residues" evidence="7">
    <location>
        <begin position="1476"/>
        <end position="1489"/>
    </location>
</feature>
<dbReference type="InterPro" id="IPR036300">
    <property type="entry name" value="MIR_dom_sf"/>
</dbReference>
<keyword evidence="5" id="KW-0106">Calcium</keyword>
<dbReference type="Pfam" id="PF02026">
    <property type="entry name" value="RyR"/>
    <property type="match status" value="4"/>
</dbReference>
<dbReference type="SUPFAM" id="SSF49899">
    <property type="entry name" value="Concanavalin A-like lectins/glucanases"/>
    <property type="match status" value="2"/>
</dbReference>
<dbReference type="Gene3D" id="1.25.10.30">
    <property type="entry name" value="IP3 receptor type 1 binding core, RIH domain"/>
    <property type="match status" value="1"/>
</dbReference>
<protein>
    <recommendedName>
        <fullName evidence="12">Ryanodine receptor</fullName>
    </recommendedName>
</protein>
<dbReference type="Gene3D" id="1.10.490.160">
    <property type="match status" value="1"/>
</dbReference>
<feature type="region of interest" description="Disordered" evidence="7">
    <location>
        <begin position="2792"/>
        <end position="2812"/>
    </location>
</feature>
<comment type="subcellular location">
    <subcellularLocation>
        <location evidence="1">Sarcoplasmic reticulum membrane</location>
        <topology evidence="1">Multi-pass membrane protein</topology>
    </subcellularLocation>
</comment>
<dbReference type="Pfam" id="PF01365">
    <property type="entry name" value="RYDR_ITPR"/>
    <property type="match status" value="2"/>
</dbReference>
<dbReference type="InterPro" id="IPR035764">
    <property type="entry name" value="SPRY2_RyR"/>
</dbReference>
<evidence type="ECO:0000256" key="7">
    <source>
        <dbReference type="SAM" id="MobiDB-lite"/>
    </source>
</evidence>
<dbReference type="InterPro" id="IPR000699">
    <property type="entry name" value="RIH_dom"/>
</dbReference>
<dbReference type="FunFam" id="2.80.10.50:FF:000022">
    <property type="entry name" value="Ryanodine receptor, isoform E"/>
    <property type="match status" value="1"/>
</dbReference>
<feature type="domain" description="B30.2/SPRY" evidence="8">
    <location>
        <begin position="1033"/>
        <end position="1216"/>
    </location>
</feature>
<keyword evidence="3" id="KW-0407">Ion channel</keyword>
<feature type="region of interest" description="Disordered" evidence="7">
    <location>
        <begin position="1366"/>
        <end position="1492"/>
    </location>
</feature>
<evidence type="ECO:0000313" key="10">
    <source>
        <dbReference type="EMBL" id="VVC96798.1"/>
    </source>
</evidence>
<dbReference type="Pfam" id="PF08709">
    <property type="entry name" value="Ins145_P3_rec"/>
    <property type="match status" value="1"/>
</dbReference>
<keyword evidence="4" id="KW-0677">Repeat</keyword>
<accession>A0A5E4QI94</accession>
<keyword evidence="3" id="KW-0107">Calcium channel</keyword>
<organism evidence="10 11">
    <name type="scientific">Leptidea sinapis</name>
    <dbReference type="NCBI Taxonomy" id="189913"/>
    <lineage>
        <taxon>Eukaryota</taxon>
        <taxon>Metazoa</taxon>
        <taxon>Ecdysozoa</taxon>
        <taxon>Arthropoda</taxon>
        <taxon>Hexapoda</taxon>
        <taxon>Insecta</taxon>
        <taxon>Pterygota</taxon>
        <taxon>Neoptera</taxon>
        <taxon>Endopterygota</taxon>
        <taxon>Lepidoptera</taxon>
        <taxon>Glossata</taxon>
        <taxon>Ditrysia</taxon>
        <taxon>Papilionoidea</taxon>
        <taxon>Pieridae</taxon>
        <taxon>Dismorphiinae</taxon>
        <taxon>Leptidea</taxon>
    </lineage>
</organism>
<dbReference type="Proteomes" id="UP000324832">
    <property type="component" value="Unassembled WGS sequence"/>
</dbReference>
<dbReference type="CDD" id="cd23278">
    <property type="entry name" value="beta-trefoil_MIR_RyR"/>
    <property type="match status" value="1"/>
</dbReference>
<feature type="region of interest" description="Disordered" evidence="7">
    <location>
        <begin position="2261"/>
        <end position="2282"/>
    </location>
</feature>
<feature type="non-terminal residue" evidence="10">
    <location>
        <position position="3842"/>
    </location>
</feature>
<evidence type="ECO:0000256" key="2">
    <source>
        <dbReference type="ARBA" id="ARBA00022568"/>
    </source>
</evidence>
<dbReference type="PANTHER" id="PTHR46399:SF8">
    <property type="entry name" value="B30.2_SPRY DOMAIN-CONTAINING PROTEIN"/>
    <property type="match status" value="1"/>
</dbReference>
<proteinExistence type="predicted"/>
<feature type="domain" description="B30.2/SPRY" evidence="8">
    <location>
        <begin position="578"/>
        <end position="804"/>
    </location>
</feature>
<dbReference type="Gene3D" id="2.80.10.50">
    <property type="match status" value="2"/>
</dbReference>
<dbReference type="GO" id="GO:0030018">
    <property type="term" value="C:Z disc"/>
    <property type="evidence" value="ECO:0007669"/>
    <property type="project" value="TreeGrafter"/>
</dbReference>
<evidence type="ECO:0000259" key="9">
    <source>
        <dbReference type="PROSITE" id="PS50919"/>
    </source>
</evidence>
<keyword evidence="2" id="KW-0813">Transport</keyword>
<feature type="region of interest" description="Disordered" evidence="7">
    <location>
        <begin position="3560"/>
        <end position="3585"/>
    </location>
</feature>
<dbReference type="GO" id="GO:0034704">
    <property type="term" value="C:calcium channel complex"/>
    <property type="evidence" value="ECO:0007669"/>
    <property type="project" value="TreeGrafter"/>
</dbReference>
<dbReference type="EMBL" id="FZQP02002890">
    <property type="protein sequence ID" value="VVC96798.1"/>
    <property type="molecule type" value="Genomic_DNA"/>
</dbReference>
<dbReference type="FunFam" id="2.60.120.920:FF:000003">
    <property type="entry name" value="ryanodine receptor isoform X2"/>
    <property type="match status" value="1"/>
</dbReference>
<dbReference type="InterPro" id="IPR035761">
    <property type="entry name" value="SPRY1_RyR"/>
</dbReference>
<feature type="region of interest" description="Disordered" evidence="7">
    <location>
        <begin position="2903"/>
        <end position="2925"/>
    </location>
</feature>
<dbReference type="InterPro" id="IPR003032">
    <property type="entry name" value="Ryanodine_rcpt"/>
</dbReference>
<dbReference type="SUPFAM" id="SSF100909">
    <property type="entry name" value="IP3 receptor type 1 binding core, domain 2"/>
    <property type="match status" value="1"/>
</dbReference>
<dbReference type="SMART" id="SM00472">
    <property type="entry name" value="MIR"/>
    <property type="match status" value="4"/>
</dbReference>
<dbReference type="InterPro" id="IPR003877">
    <property type="entry name" value="SPRY_dom"/>
</dbReference>
<dbReference type="GO" id="GO:0006941">
    <property type="term" value="P:striated muscle contraction"/>
    <property type="evidence" value="ECO:0007669"/>
    <property type="project" value="TreeGrafter"/>
</dbReference>
<dbReference type="FunFam" id="1.25.10.30:FF:000002">
    <property type="entry name" value="ryanodine receptor isoform X2"/>
    <property type="match status" value="1"/>
</dbReference>
<evidence type="ECO:0000256" key="5">
    <source>
        <dbReference type="ARBA" id="ARBA00022837"/>
    </source>
</evidence>
<evidence type="ECO:0000256" key="3">
    <source>
        <dbReference type="ARBA" id="ARBA00022673"/>
    </source>
</evidence>
<evidence type="ECO:0000256" key="4">
    <source>
        <dbReference type="ARBA" id="ARBA00022737"/>
    </source>
</evidence>
<keyword evidence="11" id="KW-1185">Reference proteome</keyword>
<dbReference type="Gene3D" id="6.20.350.10">
    <property type="match status" value="2"/>
</dbReference>
<dbReference type="FunFam" id="2.80.10.50:FF:000021">
    <property type="entry name" value="Ryanodine receptor, isoform F"/>
    <property type="match status" value="1"/>
</dbReference>
<dbReference type="Pfam" id="PF00622">
    <property type="entry name" value="SPRY"/>
    <property type="match status" value="3"/>
</dbReference>
<feature type="domain" description="MIR" evidence="9">
    <location>
        <begin position="95"/>
        <end position="149"/>
    </location>
</feature>
<reference evidence="10 11" key="1">
    <citation type="submission" date="2017-07" db="EMBL/GenBank/DDBJ databases">
        <authorList>
            <person name="Talla V."/>
            <person name="Backstrom N."/>
        </authorList>
    </citation>
    <scope>NUCLEOTIDE SEQUENCE [LARGE SCALE GENOMIC DNA]</scope>
</reference>
<sequence>MAEAEGGASEQDDVSFLRTEDMVCLSCTATGERVCLAAEGFGNRHCFLENIADKNIPPDLSQCVFVIEQALSVRALQELVTAAGSETGKGTGSGHRTLLYGNAILLRHLNSDMYLACLSTSSSQDKLAFDVGLQEHSQGEACWWTLHPASKQRSEGEKVRVGDDLILVSVATERYLHTTKENEVSIVNASFHVTHWSVQPYGTGISRMKYVGYVFGGDVLRFFHGGDECLTIPSTWTKEGGQNIVVYEGGSVMSQARSLWRLELARTKWAGGFINWYHPMRIRHITTGRYLGVNDQNELYLVSREEATTASCAFCLRQEKDDQKVVLEDKDLEVIGAPIIKYGDSTVIVQHSETGLWLSYKSYETKKKGVGKVEEKQAILHEEGKMDDGLDFSRSQEEESRTARVIRKCSSLFTKFINGLETLQENRRHSMFFASVNLAEMVMCLEDLINYFAQPDEDMEHEEKQNKFRALRNRQDLFQEEGILNLILEAIDKINVITSQGFLAGFLAGDESGQSWDMISVYLYQLLAAIIKGNHTNCAQFANSNRLNWLFSRLGSQASGEGTGMLDVLHCVLIDSPEALNMMRDEHIKVIISLLEKHGRDPKVLDVLCSLCVGNGVAVRSSQNNICDYLLPGKNLLLQTQLVDHVSSVRPNIFVGRVEGSAVYQKWYFEVTMDHIEQTTHMMPHLRIGWANTSGYVPYPGGGEKWGGNGVGDDLYSFGYDGAYLWSGGRKTAVNRTHAEEPFIRKGDVIGCALDLTVPIINFMFNGVRVTGSFTNFNLDGMFFPVISCSSKLSCRFLLGGEHGRLRYAAPEGYSPLVESLLPQQILSLEPCFYFGNLAKRALAGPPLVQDDTAFVPTPVDTVSITLATYIEQIRDKLAENIHEMWAMNKIEAGWMYGEQRDDLHKVHPCLVPFERLPPAEKRYDIQLAVQTLKTILALGYYISLDKPPARIRNVRLPNEPFMQSNGYKPAPLDLSAVTLTPKMDELVDQLAENTHNLWARERIQQGWTYGLNEEPEMHRSPHLVPYPKVDDAIKKANRDTASETVRTLLVYGYNLDPPTGEQHEALLAEASKQKQADFRTYRAEKNYAVSSGKWYFEFEILTAGPMRVGWAHADMPPGMMLGQDENSWAFDGYNSLKWHAGTSDTFGQQLKVGDIVACFLDVTDQTISFSLNGELLMDALGGETTFADVQGDNFVPAFTLGVGQKARLSYGQDVNSLKYFTTCGLQEGYEPFCVNMKRDVTHWYTKDQPIFENTDEMIDTKIDVTRIPAGSDTPPCLKISHNTFETMEKANWEFLRLSLPVICHAEFIDEAEKQRRWVEIKERQRMLMKEATEAQMPAHIDQIMRSGFTMNDIKGLHYEDGQEDLAARRRQPPRPPRRPSVTRTVTIHDYNLQPGQTNGMHRSTSEAEMSKYELGVQAPNEEKKDKRGRSPFKFFRSKRGESGDRGKSRKSKTPDPLSEPDVSPERGLRRPNPQIRISQTNLTVPSPQQERKQMTTTTLAANATETIGNEIFDADCLKLINEYFYGVRIFPGQDPTHVYIGWVTTQYHLHSKEFNQSKVTRSSVIITDDYDRVIESVNRHSCYMVRADELYNEVMAEATAKGASQGMFIGCSVDTSTGSVAFTCEGKETSVRFKMEPETKLFPAIFVEATSKEILQIELGRSSTSLPLSAAVLPTSDKHVNPQFPPRLKVQCLKPHQWARVPNQSLQVHALKLSDIRGWSMLCEDAVSMLALHIPEEDRCIDILELIEMDKLLSFHSHTLTLYAALCYQSNYRAAHALCQHVDQKQLLYAIQSQYLSGPLRQGFYDLLIALHLESHATTMEACKNEFVIPLGGELKSLYEDPEMRHSLRSLQTESVRPHMNMTNIAENISDISNLYSPHFPLEVVREFVMQALAEAVETNQVHNRDPVGGSNENLFLPLIKLVDRLLLVGMMRDEDVEKLLIMINPETWDPTFDKEGKDEHRKGLLHMKMAEGAKLQMCYLLQHLNDIQLRHRVEFIIAFAHDFVGDLQSDQLRRYTEIKQSDLPSAVAAKKTREFRCPPREQMNAILSFKHMEEEDPDNCPCGEELITRMNGFHESLMSHVSLNALQEPDSDAMEPEVKSGPFGKIYNIINTVKELEDEPKALEEPPKKTPEEKFRKVLIQTIVNWAEESQIETPKLVREMFSLLVRQYDAIGELIRALEKTYVINAKTKLDVAEMWVGLSQIRALLPVQMSQEEEELMRKRLWKLVNNHTFFQHPDLIRVLRVHENVMAVMMNTLGRRAQAQSDAPTASPPTPEDKEKDTSHEMVVACCRFLCYFCRTGRQNQKAMFDHFDFLLENSNILLSRPSLRGSTPLDVAYSSLMENTELALALREHYLEKIAVYLSRCGLQSNSELIEKGYPDLGWDPVEGERYLDFLRFCVWVNGESVEENANLVIRLLIRRPECLGPALRGEGEGLLKAIVDANKMSERIADRRKLREMEQEGDVNFSHPLPESDDDEDYIDTGAAILNFYCTLVDLLGRCAPDAAVIALGKNESLRARAILRSLVPLEDLQGVLSLRFTLNNPAAGEERPKSDMPSGLIPGHKQSVGLFLERVYGIETQELFYRLLEEAFLPDLRAATMLDRNDGCESDMALSMNRYIGNSILPLLIKHANFYNEAENYASLLDATLHTVYRLSKNRMLTKGQREAVSDFLVALTSAMQPSMLLKLLRKLTVDVSRLSEYTTVALRLLTLHYERCAKYYGSTGGQGAYGNSSDEEKRLTMMLFSNIFDSLSKMDYEPELFGKALPCLIAIGCALPPDYSLSKNYDDEFYGKENQGTGADNPQYDPQPINTSSVALNNDLNTIVQKFSEHYHDAWASRKIENGWVYGESWSDHQKTHPRLKPYNMLNDYEKERYKEPVRESLKALLAIGWSVEHSEVDIPSTNRSSMRRQSKSGIDSATPFNYNPHPVDMTNLTLSREMQNMAERLAENAHDIWAKKKKEELVTNGGGIHPQLVPYDLLTDKEKKKDRERSQEFLKYLQYQGYKLHRPSKATQGDTEQTTTGVAIELRFAYSLLEKLIQYIDRATINMKLLKPSTTFSRRSSFKTSTRDIKFFSKVVLPLMEKYFSTHRNYFIAVATATNNVGAASLKEKEMVAALFCKLASLLRSRLAAFGPDVRITVRCLQVLVKGIDAKSLVKNCPEFIRTSMLTFFNNLADDLGHTIMNLQDGKYAHLRGTHLKTSTSLGYINGVLLPVLTAMFDHLANCEYGADLLLDEIQVASYKMLGSLYTLGTDTQLTHDRKYLKTEIERHKPALGSCLGAFSSTFPVAFLEPHLNKHNQFSLLNRIADHSLEAQDIMAKMEQSMPTLETILSEVDHFVESDKTYNEAPHIIDVVLPLLCSYLPFWWAQGPDNVTPTAGNHVTMVTAEHMNQLLKNVLKLIKKNIGNESAPWMTRIATYTQQIIINSSEELLRDAFLPLAERVRKRTDNMFHKEESLRGFIKSSTDDTSQVESQIQEDWQLLVRDIYSFYPLLIKYVDLQRNHWLRNNITEAEELYNHVAEIFNIWSKSQYFLKEEQNFISANEIDNMVLIMPTATRRVTTVVDGSQQGGGKKKKKHRDKKRDKDKEVQASLMVACLKRLLPVGLNLFAGREQELVQHCKDRFLKKMSEQDVAEFAKTQLTLPDKIDPADEMSWQHYLYSKLGSKSKASITMDTSDNKAKIIDDTVERIVAMSKVLFGLHMIDHPQQMSKNVYRSVVSIQRKRAVIACFRQTSLHSLPRHRACNIFARTYYELWLEEENVGQEVMIEDLTQSFEDSELKKTDVVEEEGKPDPLTQLVTTFCRGAMTERSGALQEDPLYMSYAHIIAKSCGEEEEEGGDEEEGG</sequence>
<dbReference type="PANTHER" id="PTHR46399">
    <property type="entry name" value="B30.2/SPRY DOMAIN-CONTAINING PROTEIN"/>
    <property type="match status" value="1"/>
</dbReference>
<dbReference type="Pfam" id="PF02815">
    <property type="entry name" value="MIR"/>
    <property type="match status" value="1"/>
</dbReference>
<dbReference type="InterPro" id="IPR043136">
    <property type="entry name" value="B30.2/SPRY_sf"/>
</dbReference>
<dbReference type="FunFam" id="1.10.490.160:FF:000003">
    <property type="entry name" value="Ryanodine receptor, isoform E"/>
    <property type="match status" value="1"/>
</dbReference>
<dbReference type="GO" id="GO:0042383">
    <property type="term" value="C:sarcolemma"/>
    <property type="evidence" value="ECO:0007669"/>
    <property type="project" value="TreeGrafter"/>
</dbReference>
<dbReference type="InterPro" id="IPR035762">
    <property type="entry name" value="SPRY3_RyR"/>
</dbReference>
<feature type="compositionally biased region" description="Polar residues" evidence="7">
    <location>
        <begin position="2913"/>
        <end position="2923"/>
    </location>
</feature>
<dbReference type="GO" id="GO:0005219">
    <property type="term" value="F:ryanodine-sensitive calcium-release channel activity"/>
    <property type="evidence" value="ECO:0007669"/>
    <property type="project" value="InterPro"/>
</dbReference>
<dbReference type="CDD" id="cd12879">
    <property type="entry name" value="SPRY3_RyR"/>
    <property type="match status" value="1"/>
</dbReference>
<dbReference type="InterPro" id="IPR048581">
    <property type="entry name" value="RYDR_Jsol"/>
</dbReference>
<gene>
    <name evidence="10" type="ORF">LSINAPIS_LOCUS8215</name>
</gene>
<evidence type="ECO:0000313" key="11">
    <source>
        <dbReference type="Proteomes" id="UP000324832"/>
    </source>
</evidence>
<dbReference type="CDD" id="cd12877">
    <property type="entry name" value="SPRY1_RyR"/>
    <property type="match status" value="1"/>
</dbReference>
<feature type="compositionally biased region" description="Polar residues" evidence="7">
    <location>
        <begin position="1394"/>
        <end position="1403"/>
    </location>
</feature>
<dbReference type="InterPro" id="IPR015925">
    <property type="entry name" value="Ryanodine_IP3_receptor"/>
</dbReference>
<feature type="compositionally biased region" description="Basic residues" evidence="7">
    <location>
        <begin position="3570"/>
        <end position="3580"/>
    </location>
</feature>
<dbReference type="CDD" id="cd12878">
    <property type="entry name" value="SPRY2_RyR"/>
    <property type="match status" value="1"/>
</dbReference>
<evidence type="ECO:0008006" key="12">
    <source>
        <dbReference type="Google" id="ProtNLM"/>
    </source>
</evidence>
<keyword evidence="2" id="KW-0109">Calcium transport</keyword>
<dbReference type="FunFam" id="2.60.120.920:FF:000069">
    <property type="entry name" value="Ryanodine receptor 44F"/>
    <property type="match status" value="1"/>
</dbReference>
<dbReference type="PROSITE" id="PS50919">
    <property type="entry name" value="MIR"/>
    <property type="match status" value="1"/>
</dbReference>
<dbReference type="FunFam" id="2.60.120.920:FF:000002">
    <property type="entry name" value="ryanodine receptor isoform X2"/>
    <property type="match status" value="1"/>
</dbReference>
<dbReference type="PRINTS" id="PR00795">
    <property type="entry name" value="RYANODINER"/>
</dbReference>
<dbReference type="InterPro" id="IPR001870">
    <property type="entry name" value="B30.2/SPRY"/>
</dbReference>
<dbReference type="InterPro" id="IPR013320">
    <property type="entry name" value="ConA-like_dom_sf"/>
</dbReference>
<keyword evidence="2" id="KW-0406">Ion transport</keyword>
<name>A0A5E4QI94_9NEOP</name>
<dbReference type="Gene3D" id="2.60.120.920">
    <property type="match status" value="3"/>
</dbReference>
<evidence type="ECO:0000256" key="6">
    <source>
        <dbReference type="ARBA" id="ARBA00022951"/>
    </source>
</evidence>
<dbReference type="InterPro" id="IPR016093">
    <property type="entry name" value="MIR_motif"/>
</dbReference>
<dbReference type="GO" id="GO:0014808">
    <property type="term" value="P:release of sequestered calcium ion into cytosol by sarcoplasmic reticulum"/>
    <property type="evidence" value="ECO:0007669"/>
    <property type="project" value="TreeGrafter"/>
</dbReference>
<dbReference type="SMART" id="SM00449">
    <property type="entry name" value="SPRY"/>
    <property type="match status" value="3"/>
</dbReference>
<dbReference type="GO" id="GO:0033017">
    <property type="term" value="C:sarcoplasmic reticulum membrane"/>
    <property type="evidence" value="ECO:0007669"/>
    <property type="project" value="UniProtKB-SubCell"/>
</dbReference>
<dbReference type="InterPro" id="IPR013333">
    <property type="entry name" value="Ryan_recept"/>
</dbReference>
<evidence type="ECO:0000256" key="1">
    <source>
        <dbReference type="ARBA" id="ARBA00004326"/>
    </source>
</evidence>